<evidence type="ECO:0000313" key="5">
    <source>
        <dbReference type="EMBL" id="OHV22843.1"/>
    </source>
</evidence>
<dbReference type="SMART" id="SM00854">
    <property type="entry name" value="PGA_cap"/>
    <property type="match status" value="1"/>
</dbReference>
<feature type="region of interest" description="Disordered" evidence="2">
    <location>
        <begin position="1"/>
        <end position="57"/>
    </location>
</feature>
<feature type="compositionally biased region" description="Basic and acidic residues" evidence="2">
    <location>
        <begin position="46"/>
        <end position="57"/>
    </location>
</feature>
<gene>
    <name evidence="5" type="ORF">BBK14_24940</name>
</gene>
<dbReference type="AlphaFoldDB" id="A0A1S1PIZ8"/>
<feature type="domain" description="Capsule synthesis protein CapA" evidence="4">
    <location>
        <begin position="153"/>
        <end position="385"/>
    </location>
</feature>
<evidence type="ECO:0000256" key="1">
    <source>
        <dbReference type="ARBA" id="ARBA00005662"/>
    </source>
</evidence>
<keyword evidence="3" id="KW-0472">Membrane</keyword>
<name>A0A1S1PIZ8_9ACTN</name>
<protein>
    <recommendedName>
        <fullName evidence="4">Capsule synthesis protein CapA domain-containing protein</fullName>
    </recommendedName>
</protein>
<dbReference type="SUPFAM" id="SSF56300">
    <property type="entry name" value="Metallo-dependent phosphatases"/>
    <property type="match status" value="1"/>
</dbReference>
<feature type="region of interest" description="Disordered" evidence="2">
    <location>
        <begin position="386"/>
        <end position="416"/>
    </location>
</feature>
<feature type="compositionally biased region" description="Low complexity" evidence="2">
    <location>
        <begin position="273"/>
        <end position="286"/>
    </location>
</feature>
<keyword evidence="3" id="KW-0812">Transmembrane</keyword>
<feature type="compositionally biased region" description="Basic residues" evidence="2">
    <location>
        <begin position="1"/>
        <end position="17"/>
    </location>
</feature>
<organism evidence="5 6">
    <name type="scientific">Parafrankia soli</name>
    <dbReference type="NCBI Taxonomy" id="2599596"/>
    <lineage>
        <taxon>Bacteria</taxon>
        <taxon>Bacillati</taxon>
        <taxon>Actinomycetota</taxon>
        <taxon>Actinomycetes</taxon>
        <taxon>Frankiales</taxon>
        <taxon>Frankiaceae</taxon>
        <taxon>Parafrankia</taxon>
    </lineage>
</organism>
<feature type="region of interest" description="Disordered" evidence="2">
    <location>
        <begin position="94"/>
        <end position="150"/>
    </location>
</feature>
<dbReference type="Pfam" id="PF09587">
    <property type="entry name" value="PGA_cap"/>
    <property type="match status" value="1"/>
</dbReference>
<dbReference type="PANTHER" id="PTHR33393">
    <property type="entry name" value="POLYGLUTAMINE SYNTHESIS ACCESSORY PROTEIN RV0574C-RELATED"/>
    <property type="match status" value="1"/>
</dbReference>
<evidence type="ECO:0000313" key="6">
    <source>
        <dbReference type="Proteomes" id="UP000179769"/>
    </source>
</evidence>
<evidence type="ECO:0000256" key="2">
    <source>
        <dbReference type="SAM" id="MobiDB-lite"/>
    </source>
</evidence>
<reference evidence="6" key="1">
    <citation type="submission" date="2016-07" db="EMBL/GenBank/DDBJ databases">
        <title>Frankia sp. NRRL B-16219 Genome sequencing.</title>
        <authorList>
            <person name="Ghodhbane-Gtari F."/>
            <person name="Swanson E."/>
            <person name="Gueddou A."/>
            <person name="Louati M."/>
            <person name="Nouioui I."/>
            <person name="Hezbri K."/>
            <person name="Abebe-Akele F."/>
            <person name="Simpson S."/>
            <person name="Morris K."/>
            <person name="Thomas K."/>
            <person name="Gtari M."/>
            <person name="Tisa L.S."/>
        </authorList>
    </citation>
    <scope>NUCLEOTIDE SEQUENCE [LARGE SCALE GENOMIC DNA]</scope>
    <source>
        <strain evidence="6">NRRL B-16219</strain>
    </source>
</reference>
<feature type="transmembrane region" description="Helical" evidence="3">
    <location>
        <begin position="63"/>
        <end position="81"/>
    </location>
</feature>
<dbReference type="EMBL" id="MAXA01000243">
    <property type="protein sequence ID" value="OHV22843.1"/>
    <property type="molecule type" value="Genomic_DNA"/>
</dbReference>
<feature type="region of interest" description="Disordered" evidence="2">
    <location>
        <begin position="269"/>
        <end position="289"/>
    </location>
</feature>
<dbReference type="Proteomes" id="UP000179769">
    <property type="component" value="Unassembled WGS sequence"/>
</dbReference>
<dbReference type="OrthoDB" id="9810718at2"/>
<evidence type="ECO:0000256" key="3">
    <source>
        <dbReference type="SAM" id="Phobius"/>
    </source>
</evidence>
<keyword evidence="3" id="KW-1133">Transmembrane helix</keyword>
<keyword evidence="6" id="KW-1185">Reference proteome</keyword>
<dbReference type="InterPro" id="IPR029052">
    <property type="entry name" value="Metallo-depent_PP-like"/>
</dbReference>
<dbReference type="Gene3D" id="3.60.21.10">
    <property type="match status" value="1"/>
</dbReference>
<proteinExistence type="inferred from homology"/>
<accession>A0A1S1PIZ8</accession>
<dbReference type="InterPro" id="IPR019079">
    <property type="entry name" value="Capsule_synth_CapA"/>
</dbReference>
<evidence type="ECO:0000259" key="4">
    <source>
        <dbReference type="SMART" id="SM00854"/>
    </source>
</evidence>
<dbReference type="InterPro" id="IPR052169">
    <property type="entry name" value="CW_Biosynth-Accessory"/>
</dbReference>
<comment type="caution">
    <text evidence="5">The sequence shown here is derived from an EMBL/GenBank/DDBJ whole genome shotgun (WGS) entry which is preliminary data.</text>
</comment>
<sequence length="507" mass="51018">MGMMSRRRSARGPRRGPPRPAGRSGPAGAAERHESPPAAGHNDPPSARHDPPQARHDPPQARLLVAAVCVLAMAALGLGLFSDVLTRHVLTLGAGRAGGPPPAGSAGGPPTRGATAEEAEQPPWGAAAGQRPGPVWPPRAGSPSDAGDTTELTLTFSGDLVLGPSSARAALAPLGSLLSSADLAICRGPAPTAHPEVIAEALRRVGFGACATASGRAARLGGAGVRGLLDALDGAAIDHSGTAREPLDAATLSLLPVRGAQISLLSYTEDAGTDPAPGSPGADPPGWTVNELDPARILRDAARARQAGADLVVVALSWAPDQAESARSAPTETAPTQRQRMTARELLHSPLVDLVVGTGTGTVRPVERVDGKYVAYGTGSITVPAAGGPSGGAGGVPGGGPGREAGAEPGVDAAGRDRERDGALLHARVRRTALGWVVVGLTYSPTWTGPDGVVRPVADALDDPGTSEAARAELTVSWLRTVAALTSLGQVDGVRPERVPRQPGAGA</sequence>
<dbReference type="PANTHER" id="PTHR33393:SF13">
    <property type="entry name" value="PGA BIOSYNTHESIS PROTEIN CAPA"/>
    <property type="match status" value="1"/>
</dbReference>
<feature type="compositionally biased region" description="Gly residues" evidence="2">
    <location>
        <begin position="388"/>
        <end position="403"/>
    </location>
</feature>
<comment type="similarity">
    <text evidence="1">Belongs to the CapA family.</text>
</comment>